<feature type="binding site" description="axial binding residue" evidence="4">
    <location>
        <position position="439"/>
    </location>
    <ligand>
        <name>heme</name>
        <dbReference type="ChEBI" id="CHEBI:30413"/>
    </ligand>
    <ligandPart>
        <name>Fe</name>
        <dbReference type="ChEBI" id="CHEBI:18248"/>
    </ligandPart>
</feature>
<gene>
    <name evidence="6" type="ORF">C1H76_7816</name>
</gene>
<evidence type="ECO:0000256" key="2">
    <source>
        <dbReference type="ARBA" id="ARBA00022723"/>
    </source>
</evidence>
<keyword evidence="5 6" id="KW-0503">Monooxygenase</keyword>
<dbReference type="Pfam" id="PF00067">
    <property type="entry name" value="p450"/>
    <property type="match status" value="1"/>
</dbReference>
<dbReference type="EMBL" id="PTQR01000104">
    <property type="protein sequence ID" value="TKX19932.1"/>
    <property type="molecule type" value="Genomic_DNA"/>
</dbReference>
<evidence type="ECO:0000313" key="7">
    <source>
        <dbReference type="Proteomes" id="UP000308133"/>
    </source>
</evidence>
<dbReference type="Proteomes" id="UP000308133">
    <property type="component" value="Unassembled WGS sequence"/>
</dbReference>
<evidence type="ECO:0000256" key="5">
    <source>
        <dbReference type="RuleBase" id="RU000461"/>
    </source>
</evidence>
<keyword evidence="2 4" id="KW-0479">Metal-binding</keyword>
<dbReference type="AlphaFoldDB" id="A0A4V6DTA8"/>
<organism evidence="6 7">
    <name type="scientific">Elsinoe australis</name>
    <dbReference type="NCBI Taxonomy" id="40998"/>
    <lineage>
        <taxon>Eukaryota</taxon>
        <taxon>Fungi</taxon>
        <taxon>Dikarya</taxon>
        <taxon>Ascomycota</taxon>
        <taxon>Pezizomycotina</taxon>
        <taxon>Dothideomycetes</taxon>
        <taxon>Dothideomycetidae</taxon>
        <taxon>Myriangiales</taxon>
        <taxon>Elsinoaceae</taxon>
        <taxon>Elsinoe</taxon>
    </lineage>
</organism>
<comment type="cofactor">
    <cofactor evidence="1 4">
        <name>heme</name>
        <dbReference type="ChEBI" id="CHEBI:30413"/>
    </cofactor>
</comment>
<dbReference type="Gene3D" id="1.10.630.10">
    <property type="entry name" value="Cytochrome P450"/>
    <property type="match status" value="1"/>
</dbReference>
<dbReference type="InterPro" id="IPR017972">
    <property type="entry name" value="Cyt_P450_CS"/>
</dbReference>
<dbReference type="GO" id="GO:0005506">
    <property type="term" value="F:iron ion binding"/>
    <property type="evidence" value="ECO:0007669"/>
    <property type="project" value="InterPro"/>
</dbReference>
<keyword evidence="5" id="KW-0560">Oxidoreductase</keyword>
<dbReference type="InterPro" id="IPR002401">
    <property type="entry name" value="Cyt_P450_E_grp-I"/>
</dbReference>
<keyword evidence="4 5" id="KW-0349">Heme</keyword>
<evidence type="ECO:0000313" key="6">
    <source>
        <dbReference type="EMBL" id="TKX19932.1"/>
    </source>
</evidence>
<dbReference type="InterPro" id="IPR050121">
    <property type="entry name" value="Cytochrome_P450_monoxygenase"/>
</dbReference>
<dbReference type="PRINTS" id="PR00385">
    <property type="entry name" value="P450"/>
</dbReference>
<dbReference type="SUPFAM" id="SSF48264">
    <property type="entry name" value="Cytochrome P450"/>
    <property type="match status" value="1"/>
</dbReference>
<dbReference type="InterPro" id="IPR036396">
    <property type="entry name" value="Cyt_P450_sf"/>
</dbReference>
<proteinExistence type="inferred from homology"/>
<dbReference type="GO" id="GO:0016705">
    <property type="term" value="F:oxidoreductase activity, acting on paired donors, with incorporation or reduction of molecular oxygen"/>
    <property type="evidence" value="ECO:0007669"/>
    <property type="project" value="InterPro"/>
</dbReference>
<evidence type="ECO:0000256" key="1">
    <source>
        <dbReference type="ARBA" id="ARBA00001971"/>
    </source>
</evidence>
<comment type="similarity">
    <text evidence="5">Belongs to the cytochrome P450 family.</text>
</comment>
<reference evidence="6 7" key="1">
    <citation type="submission" date="2018-02" db="EMBL/GenBank/DDBJ databases">
        <title>Draft genome sequences of Elsinoe sp., causing black scab on jojoba.</title>
        <authorList>
            <person name="Stodart B."/>
            <person name="Jeffress S."/>
            <person name="Ash G."/>
            <person name="Arun Chinnappa K."/>
        </authorList>
    </citation>
    <scope>NUCLEOTIDE SEQUENCE [LARGE SCALE GENOMIC DNA]</scope>
    <source>
        <strain evidence="6 7">Hillstone_2</strain>
    </source>
</reference>
<dbReference type="PRINTS" id="PR00463">
    <property type="entry name" value="EP450I"/>
</dbReference>
<protein>
    <submittedName>
        <fullName evidence="6">Cytochrome P450 monooxygenase-like protein 42</fullName>
    </submittedName>
</protein>
<dbReference type="GO" id="GO:0004497">
    <property type="term" value="F:monooxygenase activity"/>
    <property type="evidence" value="ECO:0007669"/>
    <property type="project" value="UniProtKB-KW"/>
</dbReference>
<evidence type="ECO:0000256" key="4">
    <source>
        <dbReference type="PIRSR" id="PIRSR602401-1"/>
    </source>
</evidence>
<dbReference type="InterPro" id="IPR001128">
    <property type="entry name" value="Cyt_P450"/>
</dbReference>
<dbReference type="PROSITE" id="PS00086">
    <property type="entry name" value="CYTOCHROME_P450"/>
    <property type="match status" value="1"/>
</dbReference>
<evidence type="ECO:0000256" key="3">
    <source>
        <dbReference type="ARBA" id="ARBA00023004"/>
    </source>
</evidence>
<dbReference type="GO" id="GO:0020037">
    <property type="term" value="F:heme binding"/>
    <property type="evidence" value="ECO:0007669"/>
    <property type="project" value="InterPro"/>
</dbReference>
<comment type="caution">
    <text evidence="6">The sequence shown here is derived from an EMBL/GenBank/DDBJ whole genome shotgun (WGS) entry which is preliminary data.</text>
</comment>
<dbReference type="PANTHER" id="PTHR24305:SF103">
    <property type="entry name" value="P450, PUTATIVE (EUROFUNG)-RELATED"/>
    <property type="match status" value="1"/>
</dbReference>
<name>A0A4V6DTA8_9PEZI</name>
<sequence>MLAELLLPVAIFIFITYQRFLHPLSRYPGPLLASLSPFWKLWHVSSGSYERVLKELHDQHGAFIRIGPNHLDVSHADAVKDIFMTGKSFVKSDFYNAFTALRPNIFGTRDEDIHHARKKALSNGFSLQSVTQMETHIDACLSKLIARLDKAAETGGTINLKAWVSYFVIDVLGELAFAKSFDMLEKEQEEALPPLREHVYLAMQTGQLPSLLPFFSKYLPKIPIPSLQAVIKGRTKLRNLAISCVNTRLANPDPDRRDLLAKLIEEFNRGTTNLTEVDIQTEAFGFIVAGSHTTAATISCLFHLLLHHPTTLSALETELLSSPQIATLTSSALPEQSPVPYALTTPLAYLSALVTETLRHTPVFTMPLMRVVPSPGAVIASHRIPAGTDVSVCSAVLHRDKAVFGQDADTFKPERWLEKEYVRAHKELLFGFGAGHRACIGRNLATVEIQKVVATVVGRYRVGLVGEVQEGGEAEMESFGISDLKGGLWVRLERR</sequence>
<accession>A0A4V6DTA8</accession>
<dbReference type="PANTHER" id="PTHR24305">
    <property type="entry name" value="CYTOCHROME P450"/>
    <property type="match status" value="1"/>
</dbReference>
<keyword evidence="3 4" id="KW-0408">Iron</keyword>